<name>A0ABU0DC03_9HYPH</name>
<evidence type="ECO:0000313" key="4">
    <source>
        <dbReference type="Proteomes" id="UP001238467"/>
    </source>
</evidence>
<protein>
    <submittedName>
        <fullName evidence="3">DNA-binding transcriptional MerR regulator</fullName>
    </submittedName>
</protein>
<accession>A0ABU0DC03</accession>
<comment type="caution">
    <text evidence="3">The sequence shown here is derived from an EMBL/GenBank/DDBJ whole genome shotgun (WGS) entry which is preliminary data.</text>
</comment>
<evidence type="ECO:0000259" key="2">
    <source>
        <dbReference type="PROSITE" id="PS50937"/>
    </source>
</evidence>
<dbReference type="Proteomes" id="UP001238467">
    <property type="component" value="Unassembled WGS sequence"/>
</dbReference>
<dbReference type="CDD" id="cd04765">
    <property type="entry name" value="HTH_MlrA-like_sg2"/>
    <property type="match status" value="1"/>
</dbReference>
<dbReference type="EMBL" id="JAUSUH010000001">
    <property type="protein sequence ID" value="MDQ0345912.1"/>
    <property type="molecule type" value="Genomic_DNA"/>
</dbReference>
<dbReference type="InterPro" id="IPR009061">
    <property type="entry name" value="DNA-bd_dom_put_sf"/>
</dbReference>
<proteinExistence type="predicted"/>
<dbReference type="SUPFAM" id="SSF46955">
    <property type="entry name" value="Putative DNA-binding domain"/>
    <property type="match status" value="1"/>
</dbReference>
<evidence type="ECO:0000313" key="3">
    <source>
        <dbReference type="EMBL" id="MDQ0345912.1"/>
    </source>
</evidence>
<reference evidence="3 4" key="1">
    <citation type="submission" date="2023-07" db="EMBL/GenBank/DDBJ databases">
        <title>Genomic Encyclopedia of Type Strains, Phase IV (KMG-IV): sequencing the most valuable type-strain genomes for metagenomic binning, comparative biology and taxonomic classification.</title>
        <authorList>
            <person name="Goeker M."/>
        </authorList>
    </citation>
    <scope>NUCLEOTIDE SEQUENCE [LARGE SCALE GENOMIC DNA]</scope>
    <source>
        <strain evidence="3 4">DSM 1277</strain>
    </source>
</reference>
<sequence length="385" mass="42358">MSARQEQPGGEKGPDAFRTISEVAEDLDLPQHVLRFWETRFPQIRPLKRGGGRRYYRPDDVELLRGIRHLLYGEGYTIRGVQRILKEEGPRYVQAIWRDIEADEQAIIELDQREGRGTYAPEALPPVEAASARPPEDAPPRSVSPASGAAGGPLGGILNLLPGRQREPAEENPARRARRRQESEPDHLDLPLLADLEPPVRPSRTEPPSRSEPPPLTTGALPRFEPLPPVQGGVPDLRPSTHRPAIGDALPTDPRRPQVHAPEPPSSEFQAPESRPPEPRPPESRASFPFRPVGPGPASQLPDDEVSFVPERARATLPLETPYQPTSAPRPVLTAAIAPRAGGVQTNETPAPTRLSREDVLRLQAAIHELQDCQRLLDAARDRGA</sequence>
<feature type="region of interest" description="Disordered" evidence="1">
    <location>
        <begin position="129"/>
        <end position="330"/>
    </location>
</feature>
<dbReference type="SMART" id="SM00422">
    <property type="entry name" value="HTH_MERR"/>
    <property type="match status" value="1"/>
</dbReference>
<feature type="domain" description="HTH merR-type" evidence="2">
    <location>
        <begin position="19"/>
        <end position="87"/>
    </location>
</feature>
<dbReference type="Pfam" id="PF13411">
    <property type="entry name" value="MerR_1"/>
    <property type="match status" value="1"/>
</dbReference>
<feature type="compositionally biased region" description="Basic and acidic residues" evidence="1">
    <location>
        <begin position="164"/>
        <end position="189"/>
    </location>
</feature>
<dbReference type="GO" id="GO:0003677">
    <property type="term" value="F:DNA binding"/>
    <property type="evidence" value="ECO:0007669"/>
    <property type="project" value="UniProtKB-KW"/>
</dbReference>
<organism evidence="3 4">
    <name type="scientific">Ancylobacter vacuolatus</name>
    <dbReference type="NCBI Taxonomy" id="223389"/>
    <lineage>
        <taxon>Bacteria</taxon>
        <taxon>Pseudomonadati</taxon>
        <taxon>Pseudomonadota</taxon>
        <taxon>Alphaproteobacteria</taxon>
        <taxon>Hyphomicrobiales</taxon>
        <taxon>Xanthobacteraceae</taxon>
        <taxon>Ancylobacter</taxon>
    </lineage>
</organism>
<keyword evidence="4" id="KW-1185">Reference proteome</keyword>
<gene>
    <name evidence="3" type="ORF">J2S76_000313</name>
</gene>
<evidence type="ECO:0000256" key="1">
    <source>
        <dbReference type="SAM" id="MobiDB-lite"/>
    </source>
</evidence>
<dbReference type="Gene3D" id="1.10.1660.10">
    <property type="match status" value="1"/>
</dbReference>
<dbReference type="PROSITE" id="PS50937">
    <property type="entry name" value="HTH_MERR_2"/>
    <property type="match status" value="1"/>
</dbReference>
<keyword evidence="3" id="KW-0238">DNA-binding</keyword>
<dbReference type="InterPro" id="IPR000551">
    <property type="entry name" value="MerR-type_HTH_dom"/>
</dbReference>